<comment type="caution">
    <text evidence="1">The sequence shown here is derived from an EMBL/GenBank/DDBJ whole genome shotgun (WGS) entry which is preliminary data.</text>
</comment>
<sequence>TLSFTTDHWNTAQTVTVAAAEDDNTRSEAVTLTHATTTNGSTYSVSKSLRVRVIDNDTTHLVVSPEALTVAEAGSATYTARLAKEPTDAVSLTVTVEGTGNGVTVDTDSGEAHQATLGFTTSNWQTEQTVTVRAAADENARSETVTLSHSATGGGYGSVNKRLVVTVTDDDTASLVVSPEALTVAEAGSATYTVKLASQPTDGVRVRVRVMGSGVSVDTDGGTDGEQTKLSFSTSNWDRSQTVTVSAAADHNKRSEKVRLSHIAAGGGYDSMVADLVVTVTDDETPDLVIYPEPVKVVEAGSATYTVKLATKPTDGVTVTMRGMDGSGVSVDTDGGVLGEQTTLSFTPGNWNLARTVTVSAAADENASTEEVTLSHIAAGGDYDVVRKDLVVMVTDNDTPSLVVSPAPVTIVEADSATYTVKLATQPTDGVTVTVSGMVSGVSVDTDPGMGGGQT</sequence>
<dbReference type="EMBL" id="JXUO01000246">
    <property type="protein sequence ID" value="KKZ12560.1"/>
    <property type="molecule type" value="Genomic_DNA"/>
</dbReference>
<evidence type="ECO:0000313" key="2">
    <source>
        <dbReference type="Proteomes" id="UP000035054"/>
    </source>
</evidence>
<evidence type="ECO:0008006" key="3">
    <source>
        <dbReference type="Google" id="ProtNLM"/>
    </source>
</evidence>
<proteinExistence type="predicted"/>
<evidence type="ECO:0000313" key="1">
    <source>
        <dbReference type="EMBL" id="KKZ12560.1"/>
    </source>
</evidence>
<dbReference type="AlphaFoldDB" id="A0A6N3X7M4"/>
<organism evidence="1 2">
    <name type="scientific">Candidatus Synechococcus spongiarum 142</name>
    <dbReference type="NCBI Taxonomy" id="1608213"/>
    <lineage>
        <taxon>Bacteria</taxon>
        <taxon>Bacillati</taxon>
        <taxon>Cyanobacteriota</taxon>
        <taxon>Cyanophyceae</taxon>
        <taxon>Synechococcales</taxon>
        <taxon>Synechococcaceae</taxon>
        <taxon>Synechococcus</taxon>
    </lineage>
</organism>
<dbReference type="Proteomes" id="UP000035054">
    <property type="component" value="Unassembled WGS sequence"/>
</dbReference>
<feature type="non-terminal residue" evidence="1">
    <location>
        <position position="1"/>
    </location>
</feature>
<name>A0A6N3X7M4_9SYNE</name>
<protein>
    <recommendedName>
        <fullName evidence="3">Calx-beta domain-containing protein</fullName>
    </recommendedName>
</protein>
<accession>A0A6N3X7M4</accession>
<feature type="non-terminal residue" evidence="1">
    <location>
        <position position="455"/>
    </location>
</feature>
<reference evidence="1 2" key="1">
    <citation type="submission" date="2015-01" db="EMBL/GenBank/DDBJ databases">
        <title>Lifestyle Evolution in Cyanobacterial Symbionts of Sponges.</title>
        <authorList>
            <person name="Burgsdorf I."/>
            <person name="Slaby B.M."/>
            <person name="Handley K.M."/>
            <person name="Haber M."/>
            <person name="Blom J."/>
            <person name="Marshall C.W."/>
            <person name="Gilbert J.A."/>
            <person name="Hentschel U."/>
            <person name="Steindler L."/>
        </authorList>
    </citation>
    <scope>NUCLEOTIDE SEQUENCE [LARGE SCALE GENOMIC DNA]</scope>
    <source>
        <strain evidence="1">142</strain>
    </source>
</reference>
<gene>
    <name evidence="1" type="ORF">TH68_07430</name>
</gene>